<accession>A0A382UGX9</accession>
<dbReference type="AlphaFoldDB" id="A0A382UGX9"/>
<sequence>MGEKLSITLLGTGCPSVSTTRYGPASLVHCGEMTLLVDVGSGATQRLVGCDTSGAA</sequence>
<feature type="non-terminal residue" evidence="1">
    <location>
        <position position="56"/>
    </location>
</feature>
<gene>
    <name evidence="1" type="ORF">METZ01_LOCUS385825</name>
</gene>
<dbReference type="InterPro" id="IPR036866">
    <property type="entry name" value="RibonucZ/Hydroxyglut_hydro"/>
</dbReference>
<dbReference type="EMBL" id="UINC01143824">
    <property type="protein sequence ID" value="SVD32971.1"/>
    <property type="molecule type" value="Genomic_DNA"/>
</dbReference>
<organism evidence="1">
    <name type="scientific">marine metagenome</name>
    <dbReference type="NCBI Taxonomy" id="408172"/>
    <lineage>
        <taxon>unclassified sequences</taxon>
        <taxon>metagenomes</taxon>
        <taxon>ecological metagenomes</taxon>
    </lineage>
</organism>
<reference evidence="1" key="1">
    <citation type="submission" date="2018-05" db="EMBL/GenBank/DDBJ databases">
        <authorList>
            <person name="Lanie J.A."/>
            <person name="Ng W.-L."/>
            <person name="Kazmierczak K.M."/>
            <person name="Andrzejewski T.M."/>
            <person name="Davidsen T.M."/>
            <person name="Wayne K.J."/>
            <person name="Tettelin H."/>
            <person name="Glass J.I."/>
            <person name="Rusch D."/>
            <person name="Podicherti R."/>
            <person name="Tsui H.-C.T."/>
            <person name="Winkler M.E."/>
        </authorList>
    </citation>
    <scope>NUCLEOTIDE SEQUENCE</scope>
</reference>
<protein>
    <recommendedName>
        <fullName evidence="2">Metallo-beta-lactamase domain-containing protein</fullName>
    </recommendedName>
</protein>
<evidence type="ECO:0000313" key="1">
    <source>
        <dbReference type="EMBL" id="SVD32971.1"/>
    </source>
</evidence>
<name>A0A382UGX9_9ZZZZ</name>
<dbReference type="SUPFAM" id="SSF56281">
    <property type="entry name" value="Metallo-hydrolase/oxidoreductase"/>
    <property type="match status" value="1"/>
</dbReference>
<dbReference type="Gene3D" id="3.60.15.10">
    <property type="entry name" value="Ribonuclease Z/Hydroxyacylglutathione hydrolase-like"/>
    <property type="match status" value="1"/>
</dbReference>
<proteinExistence type="predicted"/>
<evidence type="ECO:0008006" key="2">
    <source>
        <dbReference type="Google" id="ProtNLM"/>
    </source>
</evidence>